<keyword evidence="4" id="KW-0378">Hydrolase</keyword>
<keyword evidence="4" id="KW-0540">Nuclease</keyword>
<dbReference type="GO" id="GO:0004519">
    <property type="term" value="F:endonuclease activity"/>
    <property type="evidence" value="ECO:0007669"/>
    <property type="project" value="UniProtKB-KW"/>
</dbReference>
<evidence type="ECO:0000313" key="5">
    <source>
        <dbReference type="Proteomes" id="UP000192801"/>
    </source>
</evidence>
<feature type="non-terminal residue" evidence="4">
    <location>
        <position position="1"/>
    </location>
</feature>
<reference evidence="4 5" key="1">
    <citation type="submission" date="2016-12" db="EMBL/GenBank/DDBJ databases">
        <title>The new phylogeny of genus Mycobacterium.</title>
        <authorList>
            <person name="Tortoli E."/>
            <person name="Trovato A."/>
            <person name="Cirillo D.M."/>
        </authorList>
    </citation>
    <scope>NUCLEOTIDE SEQUENCE [LARGE SCALE GENOMIC DNA]</scope>
    <source>
        <strain evidence="4 5">DSM 45130</strain>
    </source>
</reference>
<evidence type="ECO:0000256" key="1">
    <source>
        <dbReference type="ARBA" id="ARBA00023450"/>
    </source>
</evidence>
<dbReference type="Pfam" id="PF02720">
    <property type="entry name" value="DUF222"/>
    <property type="match status" value="1"/>
</dbReference>
<dbReference type="CDD" id="cd00085">
    <property type="entry name" value="HNHc"/>
    <property type="match status" value="1"/>
</dbReference>
<dbReference type="OrthoDB" id="4598652at2"/>
<keyword evidence="4" id="KW-0255">Endonuclease</keyword>
<dbReference type="STRING" id="444597.BST26_09730"/>
<keyword evidence="5" id="KW-1185">Reference proteome</keyword>
<feature type="compositionally biased region" description="Basic and acidic residues" evidence="2">
    <location>
        <begin position="48"/>
        <end position="61"/>
    </location>
</feature>
<evidence type="ECO:0000256" key="2">
    <source>
        <dbReference type="SAM" id="MobiDB-lite"/>
    </source>
</evidence>
<organism evidence="4 5">
    <name type="scientific">Mycolicibacterium insubricum</name>
    <dbReference type="NCBI Taxonomy" id="444597"/>
    <lineage>
        <taxon>Bacteria</taxon>
        <taxon>Bacillati</taxon>
        <taxon>Actinomycetota</taxon>
        <taxon>Actinomycetes</taxon>
        <taxon>Mycobacteriales</taxon>
        <taxon>Mycobacteriaceae</taxon>
        <taxon>Mycolicibacterium</taxon>
    </lineage>
</organism>
<name>A0A1X0DEI1_9MYCO</name>
<comment type="similarity">
    <text evidence="1">Belongs to the Rv1128c/1148c/1588c/1702c/1945/3466 family.</text>
</comment>
<gene>
    <name evidence="4" type="ORF">BST26_09730</name>
</gene>
<feature type="region of interest" description="Disordered" evidence="2">
    <location>
        <begin position="42"/>
        <end position="61"/>
    </location>
</feature>
<accession>A0A1X0DEI1</accession>
<dbReference type="EMBL" id="MVHS01000018">
    <property type="protein sequence ID" value="ORA70785.1"/>
    <property type="molecule type" value="Genomic_DNA"/>
</dbReference>
<feature type="domain" description="HNH nuclease" evidence="3">
    <location>
        <begin position="177"/>
        <end position="229"/>
    </location>
</feature>
<dbReference type="Pfam" id="PF01844">
    <property type="entry name" value="HNH"/>
    <property type="match status" value="1"/>
</dbReference>
<comment type="caution">
    <text evidence="4">The sequence shown here is derived from an EMBL/GenBank/DDBJ whole genome shotgun (WGS) entry which is preliminary data.</text>
</comment>
<dbReference type="InterPro" id="IPR003870">
    <property type="entry name" value="DUF222"/>
</dbReference>
<dbReference type="InterPro" id="IPR003615">
    <property type="entry name" value="HNH_nuc"/>
</dbReference>
<protein>
    <submittedName>
        <fullName evidence="4">HNH endonuclease</fullName>
    </submittedName>
</protein>
<dbReference type="InterPro" id="IPR002711">
    <property type="entry name" value="HNH"/>
</dbReference>
<evidence type="ECO:0000259" key="3">
    <source>
        <dbReference type="SMART" id="SM00507"/>
    </source>
</evidence>
<evidence type="ECO:0000313" key="4">
    <source>
        <dbReference type="EMBL" id="ORA70785.1"/>
    </source>
</evidence>
<dbReference type="Proteomes" id="UP000192801">
    <property type="component" value="Unassembled WGS sequence"/>
</dbReference>
<dbReference type="SMART" id="SM00507">
    <property type="entry name" value="HNHc"/>
    <property type="match status" value="1"/>
</dbReference>
<dbReference type="RefSeq" id="WP_133052922.1">
    <property type="nucleotide sequence ID" value="NZ_MVHS01000018.1"/>
</dbReference>
<dbReference type="AlphaFoldDB" id="A0A1X0DEI1"/>
<feature type="region of interest" description="Disordered" evidence="2">
    <location>
        <begin position="251"/>
        <end position="279"/>
    </location>
</feature>
<sequence length="279" mass="30293">AENADLNTMTLTHNDEGRVTATLDLDVVTGEELLAALDPLCRPVAEPDGSRDARPPSRRRADGFGQLLRDYLSGSTRPLSGGVLPHVSLIRPIPAVTPVAAGDGGQLCGHRPADPYVGPDPSAGWSDEFVDMLGYTGPISAATADLITCDCTLDVIHVDGNGAPLDVGRSQRLFPPHIRRALIARDRGCAFPGCGRHPSWCDGHHIRPWDPDGVTSLDNGVLLCRRHHTMIHHYGWQVYLGTDRHPWFIPPPDPAHPNRPREHLRSHTRRTLTALPAAA</sequence>
<proteinExistence type="inferred from homology"/>